<sequence>MVHDGGQCCRGPLYASATRGEAGHRLLPSLFLCPVPRRHPDSDNHCGRAYEAGGIYESGEIYE</sequence>
<organism evidence="1 2">
    <name type="scientific">Ferrimicrobium acidiphilum DSM 19497</name>
    <dbReference type="NCBI Taxonomy" id="1121877"/>
    <lineage>
        <taxon>Bacteria</taxon>
        <taxon>Bacillati</taxon>
        <taxon>Actinomycetota</taxon>
        <taxon>Acidimicrobiia</taxon>
        <taxon>Acidimicrobiales</taxon>
        <taxon>Acidimicrobiaceae</taxon>
        <taxon>Ferrimicrobium</taxon>
    </lineage>
</organism>
<reference evidence="1 2" key="1">
    <citation type="submission" date="2015-01" db="EMBL/GenBank/DDBJ databases">
        <title>Draft genome of the acidophilic iron oxidizer Ferrimicrobium acidiphilum strain T23.</title>
        <authorList>
            <person name="Poehlein A."/>
            <person name="Eisen S."/>
            <person name="Schloemann M."/>
            <person name="Johnson B.D."/>
            <person name="Daniel R."/>
            <person name="Muehling M."/>
        </authorList>
    </citation>
    <scope>NUCLEOTIDE SEQUENCE [LARGE SCALE GENOMIC DNA]</scope>
    <source>
        <strain evidence="1 2">T23</strain>
    </source>
</reference>
<dbReference type="EMBL" id="JXUW01000005">
    <property type="protein sequence ID" value="KJE77371.1"/>
    <property type="molecule type" value="Genomic_DNA"/>
</dbReference>
<keyword evidence="2" id="KW-1185">Reference proteome</keyword>
<gene>
    <name evidence="1" type="ORF">FEAC_08050</name>
</gene>
<dbReference type="Proteomes" id="UP000032336">
    <property type="component" value="Unassembled WGS sequence"/>
</dbReference>
<comment type="caution">
    <text evidence="1">The sequence shown here is derived from an EMBL/GenBank/DDBJ whole genome shotgun (WGS) entry which is preliminary data.</text>
</comment>
<evidence type="ECO:0000313" key="1">
    <source>
        <dbReference type="EMBL" id="KJE77371.1"/>
    </source>
</evidence>
<name>A0A0D8FW95_9ACTN</name>
<dbReference type="STRING" id="1121877.FEAC_08050"/>
<evidence type="ECO:0000313" key="2">
    <source>
        <dbReference type="Proteomes" id="UP000032336"/>
    </source>
</evidence>
<accession>A0A0D8FW95</accession>
<protein>
    <submittedName>
        <fullName evidence="1">Uncharacterized protein</fullName>
    </submittedName>
</protein>
<proteinExistence type="predicted"/>
<dbReference type="AlphaFoldDB" id="A0A0D8FW95"/>